<dbReference type="GO" id="GO:0051123">
    <property type="term" value="P:RNA polymerase II preinitiation complex assembly"/>
    <property type="evidence" value="ECO:0007669"/>
    <property type="project" value="TreeGrafter"/>
</dbReference>
<feature type="compositionally biased region" description="Basic and acidic residues" evidence="7">
    <location>
        <begin position="47"/>
        <end position="62"/>
    </location>
</feature>
<keyword evidence="2" id="KW-0805">Transcription regulation</keyword>
<feature type="compositionally biased region" description="Low complexity" evidence="7">
    <location>
        <begin position="1"/>
        <end position="13"/>
    </location>
</feature>
<evidence type="ECO:0000256" key="6">
    <source>
        <dbReference type="ARBA" id="ARBA00040136"/>
    </source>
</evidence>
<comment type="caution">
    <text evidence="8">The sequence shown here is derived from an EMBL/GenBank/DDBJ whole genome shotgun (WGS) entry which is preliminary data.</text>
</comment>
<protein>
    <recommendedName>
        <fullName evidence="6">Transcription initiation factor TFIID subunit 13</fullName>
    </recommendedName>
</protein>
<dbReference type="Proteomes" id="UP001176521">
    <property type="component" value="Unassembled WGS sequence"/>
</dbReference>
<evidence type="ECO:0000256" key="5">
    <source>
        <dbReference type="ARBA" id="ARBA00038392"/>
    </source>
</evidence>
<dbReference type="GO" id="GO:0005669">
    <property type="term" value="C:transcription factor TFIID complex"/>
    <property type="evidence" value="ECO:0007669"/>
    <property type="project" value="TreeGrafter"/>
</dbReference>
<keyword evidence="4" id="KW-0539">Nucleus</keyword>
<dbReference type="SUPFAM" id="SSF47113">
    <property type="entry name" value="Histone-fold"/>
    <property type="match status" value="1"/>
</dbReference>
<organism evidence="8 9">
    <name type="scientific">Tilletia horrida</name>
    <dbReference type="NCBI Taxonomy" id="155126"/>
    <lineage>
        <taxon>Eukaryota</taxon>
        <taxon>Fungi</taxon>
        <taxon>Dikarya</taxon>
        <taxon>Basidiomycota</taxon>
        <taxon>Ustilaginomycotina</taxon>
        <taxon>Exobasidiomycetes</taxon>
        <taxon>Tilletiales</taxon>
        <taxon>Tilletiaceae</taxon>
        <taxon>Tilletia</taxon>
    </lineage>
</organism>
<sequence length="288" mass="29783">MPPAAHAARYPRAQFNSSAPDAAYRPGGSYASSSTTQQQGHGGGGSGRERGADRGTDEPETRRGRRPFTHRGIFARDVRALMYAYGDAPEADPATVDLLEDLTVDFLTDLCHRARPSPYALPQGPGMRALVPASELTGTGGAGEMMHPAAISAIAAGGSAFFPPTALAFSSSSTTNTSSSSAAAAQQVQIQQQQQQQQQQLYFPLPSTSAGHPFFTRARIKVDDLKHALRKDGKKYARVEELLYLDKVISDARKQMDVGEAAAAVAAAGANAGAGPGAAAGAGGAAGG</sequence>
<dbReference type="InterPro" id="IPR009072">
    <property type="entry name" value="Histone-fold"/>
</dbReference>
<proteinExistence type="inferred from homology"/>
<keyword evidence="3" id="KW-0804">Transcription</keyword>
<feature type="region of interest" description="Disordered" evidence="7">
    <location>
        <begin position="1"/>
        <end position="70"/>
    </location>
</feature>
<comment type="similarity">
    <text evidence="5">Belongs to the TAF13 family.</text>
</comment>
<name>A0AAN6JJE9_9BASI</name>
<dbReference type="InterPro" id="IPR003195">
    <property type="entry name" value="TFIID_TAF13"/>
</dbReference>
<dbReference type="EMBL" id="JAPDMQ010000252">
    <property type="protein sequence ID" value="KAK0529120.1"/>
    <property type="molecule type" value="Genomic_DNA"/>
</dbReference>
<dbReference type="PANTHER" id="PTHR11380">
    <property type="entry name" value="TRANSCRIPTION INITIATION FACTOR TFIID/SUPT3-RELATED"/>
    <property type="match status" value="1"/>
</dbReference>
<keyword evidence="9" id="KW-1185">Reference proteome</keyword>
<reference evidence="8" key="1">
    <citation type="journal article" date="2023" name="PhytoFront">
        <title>Draft Genome Resources of Seven Strains of Tilletia horrida, Causal Agent of Kernel Smut of Rice.</title>
        <authorList>
            <person name="Khanal S."/>
            <person name="Antony Babu S."/>
            <person name="Zhou X.G."/>
        </authorList>
    </citation>
    <scope>NUCLEOTIDE SEQUENCE</scope>
    <source>
        <strain evidence="8">TX3</strain>
    </source>
</reference>
<evidence type="ECO:0000256" key="3">
    <source>
        <dbReference type="ARBA" id="ARBA00023163"/>
    </source>
</evidence>
<dbReference type="Gene3D" id="1.10.20.10">
    <property type="entry name" value="Histone, subunit A"/>
    <property type="match status" value="1"/>
</dbReference>
<dbReference type="GO" id="GO:0046982">
    <property type="term" value="F:protein heterodimerization activity"/>
    <property type="evidence" value="ECO:0007669"/>
    <property type="project" value="InterPro"/>
</dbReference>
<evidence type="ECO:0000313" key="9">
    <source>
        <dbReference type="Proteomes" id="UP001176521"/>
    </source>
</evidence>
<dbReference type="PANTHER" id="PTHR11380:SF5">
    <property type="entry name" value="TRANSCRIPTION INITIATION FACTOR TFIID SUBUNIT 13"/>
    <property type="match status" value="1"/>
</dbReference>
<gene>
    <name evidence="8" type="ORF">OC842_004339</name>
</gene>
<evidence type="ECO:0000313" key="8">
    <source>
        <dbReference type="EMBL" id="KAK0529120.1"/>
    </source>
</evidence>
<comment type="subcellular location">
    <subcellularLocation>
        <location evidence="1">Nucleus</location>
    </subcellularLocation>
</comment>
<evidence type="ECO:0000256" key="7">
    <source>
        <dbReference type="SAM" id="MobiDB-lite"/>
    </source>
</evidence>
<evidence type="ECO:0000256" key="2">
    <source>
        <dbReference type="ARBA" id="ARBA00023015"/>
    </source>
</evidence>
<evidence type="ECO:0000256" key="4">
    <source>
        <dbReference type="ARBA" id="ARBA00023242"/>
    </source>
</evidence>
<dbReference type="AlphaFoldDB" id="A0AAN6JJE9"/>
<accession>A0AAN6JJE9</accession>
<dbReference type="Pfam" id="PF02269">
    <property type="entry name" value="TFIID-18kDa"/>
    <property type="match status" value="2"/>
</dbReference>
<evidence type="ECO:0000256" key="1">
    <source>
        <dbReference type="ARBA" id="ARBA00004123"/>
    </source>
</evidence>